<dbReference type="Proteomes" id="UP001063698">
    <property type="component" value="Chromosome"/>
</dbReference>
<dbReference type="KEGG" id="ipc:IPA_00070"/>
<reference evidence="1" key="1">
    <citation type="submission" date="2013-11" db="EMBL/GenBank/DDBJ databases">
        <title>Comparative genomics of Ignicoccus.</title>
        <authorList>
            <person name="Podar M."/>
        </authorList>
    </citation>
    <scope>NUCLEOTIDE SEQUENCE</scope>
    <source>
        <strain evidence="1">DSM 13166</strain>
    </source>
</reference>
<accession>A0A977PJP1</accession>
<dbReference type="Gene3D" id="6.10.140.1230">
    <property type="match status" value="1"/>
</dbReference>
<proteinExistence type="predicted"/>
<dbReference type="EMBL" id="CP006868">
    <property type="protein sequence ID" value="UXD21092.1"/>
    <property type="molecule type" value="Genomic_DNA"/>
</dbReference>
<name>A0A977PJP1_9CREN</name>
<sequence length="212" mass="24219">MSAIINFNKLWEEGAKTGKKFLIFGSEQKEEPLKKKVYKAKYQLRKQIDKIGFMINKLKERDEHLFNKLVDALINHDQLRSKMLAAEIAEIRKLAKTLMITQVALERVEYRLDLFLTIGETASTLAPVVPVINMLRTQLMKEIPEIGIELSNIHEELEDVINSMNFYGAVDGDVVLSSEARKIMEEAKAIAEQQMKEEFPNVNVGIQNTKVA</sequence>
<dbReference type="AlphaFoldDB" id="A0A977PJP1"/>
<evidence type="ECO:0000313" key="2">
    <source>
        <dbReference type="Proteomes" id="UP001063698"/>
    </source>
</evidence>
<gene>
    <name evidence="1" type="ORF">IPA_00070</name>
</gene>
<protein>
    <submittedName>
        <fullName evidence="1">Uncharacterized protein</fullName>
    </submittedName>
</protein>
<organism evidence="1 2">
    <name type="scientific">Ignicoccus pacificus DSM 13166</name>
    <dbReference type="NCBI Taxonomy" id="940294"/>
    <lineage>
        <taxon>Archaea</taxon>
        <taxon>Thermoproteota</taxon>
        <taxon>Thermoprotei</taxon>
        <taxon>Desulfurococcales</taxon>
        <taxon>Desulfurococcaceae</taxon>
        <taxon>Ignicoccus</taxon>
    </lineage>
</organism>
<keyword evidence="2" id="KW-1185">Reference proteome</keyword>
<evidence type="ECO:0000313" key="1">
    <source>
        <dbReference type="EMBL" id="UXD21092.1"/>
    </source>
</evidence>